<dbReference type="InterPro" id="IPR001374">
    <property type="entry name" value="R3H_dom"/>
</dbReference>
<evidence type="ECO:0000313" key="9">
    <source>
        <dbReference type="Proteomes" id="UP000185093"/>
    </source>
</evidence>
<gene>
    <name evidence="8" type="ORF">SAMN05444368_0502</name>
</gene>
<proteinExistence type="predicted"/>
<dbReference type="Pfam" id="PF14804">
    <property type="entry name" value="Jag_N"/>
    <property type="match status" value="1"/>
</dbReference>
<evidence type="ECO:0000256" key="2">
    <source>
        <dbReference type="ARBA" id="ARBA00022884"/>
    </source>
</evidence>
<evidence type="ECO:0000256" key="1">
    <source>
        <dbReference type="ARBA" id="ARBA00022490"/>
    </source>
</evidence>
<keyword evidence="1" id="KW-0963">Cytoplasm</keyword>
<feature type="compositionally biased region" description="Basic and acidic residues" evidence="6">
    <location>
        <begin position="205"/>
        <end position="214"/>
    </location>
</feature>
<dbReference type="CDD" id="cd02414">
    <property type="entry name" value="KH-II_Jag"/>
    <property type="match status" value="1"/>
</dbReference>
<dbReference type="SUPFAM" id="SSF82708">
    <property type="entry name" value="R3H domain"/>
    <property type="match status" value="1"/>
</dbReference>
<dbReference type="Pfam" id="PF01424">
    <property type="entry name" value="R3H"/>
    <property type="match status" value="1"/>
</dbReference>
<protein>
    <submittedName>
        <fullName evidence="8">SpoIIIJ-associated protein</fullName>
    </submittedName>
</protein>
<dbReference type="InterPro" id="IPR032782">
    <property type="entry name" value="KhpB_N"/>
</dbReference>
<dbReference type="SMART" id="SM00393">
    <property type="entry name" value="R3H"/>
    <property type="match status" value="1"/>
</dbReference>
<dbReference type="InterPro" id="IPR039247">
    <property type="entry name" value="KhpB"/>
</dbReference>
<evidence type="ECO:0000256" key="6">
    <source>
        <dbReference type="SAM" id="MobiDB-lite"/>
    </source>
</evidence>
<sequence length="221" mass="24271">MSEKEVIVVEASSLEEARAIAAQEWGISPSDVVINLVEEEKKLFGILGKRLKVEARPARAIEILRAQRVLAELLEKMGLDVTLSFEDDNTIDISGDDAGIAIGRYGETLRALEHLLNLMIASSAAGAFRVRLDSGGYRSRREESIKRMAVSAARKAISRNKPVGLQPMSNWERKVVHTTLQSMEGIETRSVGQDPHRRVIVCPKPSREGKEGAKGDQGGTR</sequence>
<dbReference type="PANTHER" id="PTHR35800:SF1">
    <property type="entry name" value="RNA-BINDING PROTEIN KHPB"/>
    <property type="match status" value="1"/>
</dbReference>
<evidence type="ECO:0000256" key="3">
    <source>
        <dbReference type="ARBA" id="ARBA00022960"/>
    </source>
</evidence>
<dbReference type="InterPro" id="IPR038247">
    <property type="entry name" value="Jag_N_dom_sf"/>
</dbReference>
<keyword evidence="9" id="KW-1185">Reference proteome</keyword>
<feature type="domain" description="R3H" evidence="7">
    <location>
        <begin position="139"/>
        <end position="205"/>
    </location>
</feature>
<dbReference type="Gene3D" id="3.30.30.80">
    <property type="entry name" value="probable RNA-binding protein from clostridium symbiosum atcc 14940"/>
    <property type="match status" value="1"/>
</dbReference>
<evidence type="ECO:0000256" key="4">
    <source>
        <dbReference type="ARBA" id="ARBA00023186"/>
    </source>
</evidence>
<dbReference type="PANTHER" id="PTHR35800">
    <property type="entry name" value="PROTEIN JAG"/>
    <property type="match status" value="1"/>
</dbReference>
<dbReference type="InterPro" id="IPR015946">
    <property type="entry name" value="KH_dom-like_a/b"/>
</dbReference>
<dbReference type="RefSeq" id="WP_074199165.1">
    <property type="nucleotide sequence ID" value="NZ_DAONBL010000002.1"/>
</dbReference>
<dbReference type="SMART" id="SM01245">
    <property type="entry name" value="Jag_N"/>
    <property type="match status" value="1"/>
</dbReference>
<accession>A0ABY1JBL5</accession>
<dbReference type="InterPro" id="IPR034079">
    <property type="entry name" value="R3H_KhpB"/>
</dbReference>
<evidence type="ECO:0000256" key="5">
    <source>
        <dbReference type="ARBA" id="ARBA00023316"/>
    </source>
</evidence>
<dbReference type="InterPro" id="IPR038008">
    <property type="entry name" value="Jag_KH"/>
</dbReference>
<reference evidence="8 9" key="1">
    <citation type="submission" date="2016-11" db="EMBL/GenBank/DDBJ databases">
        <authorList>
            <person name="Varghese N."/>
            <person name="Submissions S."/>
        </authorList>
    </citation>
    <scope>NUCLEOTIDE SEQUENCE [LARGE SCALE GENOMIC DNA]</scope>
    <source>
        <strain evidence="8 9">DSM 20664</strain>
    </source>
</reference>
<name>A0ABY1JBL5_9BACT</name>
<organism evidence="8 9">
    <name type="scientific">Acetomicrobium flavidum</name>
    <dbReference type="NCBI Taxonomy" id="49896"/>
    <lineage>
        <taxon>Bacteria</taxon>
        <taxon>Thermotogati</taxon>
        <taxon>Synergistota</taxon>
        <taxon>Synergistia</taxon>
        <taxon>Synergistales</taxon>
        <taxon>Acetomicrobiaceae</taxon>
        <taxon>Acetomicrobium</taxon>
    </lineage>
</organism>
<dbReference type="EMBL" id="FSQZ01000001">
    <property type="protein sequence ID" value="SIN63914.1"/>
    <property type="molecule type" value="Genomic_DNA"/>
</dbReference>
<evidence type="ECO:0000259" key="7">
    <source>
        <dbReference type="PROSITE" id="PS51061"/>
    </source>
</evidence>
<dbReference type="NCBIfam" id="NF041568">
    <property type="entry name" value="Jag_EloR"/>
    <property type="match status" value="1"/>
</dbReference>
<evidence type="ECO:0000313" key="8">
    <source>
        <dbReference type="EMBL" id="SIN63914.1"/>
    </source>
</evidence>
<keyword evidence="5" id="KW-0961">Cell wall biogenesis/degradation</keyword>
<feature type="region of interest" description="Disordered" evidence="6">
    <location>
        <begin position="184"/>
        <end position="221"/>
    </location>
</feature>
<keyword evidence="2" id="KW-0694">RNA-binding</keyword>
<keyword evidence="3" id="KW-0133">Cell shape</keyword>
<dbReference type="InterPro" id="IPR036867">
    <property type="entry name" value="R3H_dom_sf"/>
</dbReference>
<dbReference type="CDD" id="cd02644">
    <property type="entry name" value="R3H_jag"/>
    <property type="match status" value="1"/>
</dbReference>
<dbReference type="Gene3D" id="3.30.300.20">
    <property type="match status" value="1"/>
</dbReference>
<dbReference type="Proteomes" id="UP000185093">
    <property type="component" value="Unassembled WGS sequence"/>
</dbReference>
<comment type="caution">
    <text evidence="8">The sequence shown here is derived from an EMBL/GenBank/DDBJ whole genome shotgun (WGS) entry which is preliminary data.</text>
</comment>
<dbReference type="Gene3D" id="3.30.1370.50">
    <property type="entry name" value="R3H-like domain"/>
    <property type="match status" value="1"/>
</dbReference>
<keyword evidence="4" id="KW-0143">Chaperone</keyword>
<dbReference type="Pfam" id="PF13083">
    <property type="entry name" value="KH_KhpA-B"/>
    <property type="match status" value="1"/>
</dbReference>
<dbReference type="PROSITE" id="PS51061">
    <property type="entry name" value="R3H"/>
    <property type="match status" value="1"/>
</dbReference>